<reference evidence="4 5" key="1">
    <citation type="submission" date="2018-05" db="EMBL/GenBank/DDBJ databases">
        <title>Genomic Encyclopedia of Type Strains, Phase IV (KMG-IV): sequencing the most valuable type-strain genomes for metagenomic binning, comparative biology and taxonomic classification.</title>
        <authorList>
            <person name="Goeker M."/>
        </authorList>
    </citation>
    <scope>NUCLEOTIDE SEQUENCE [LARGE SCALE GENOMIC DNA]</scope>
    <source>
        <strain evidence="4 5">DSM 100333</strain>
    </source>
</reference>
<dbReference type="InterPro" id="IPR027417">
    <property type="entry name" value="P-loop_NTPase"/>
</dbReference>
<keyword evidence="2" id="KW-0067">ATP-binding</keyword>
<accession>A0A2U0UH60</accession>
<protein>
    <submittedName>
        <fullName evidence="4">UvrD-like helicase family protein</fullName>
    </submittedName>
</protein>
<dbReference type="GO" id="GO:0005524">
    <property type="term" value="F:ATP binding"/>
    <property type="evidence" value="ECO:0007669"/>
    <property type="project" value="UniProtKB-KW"/>
</dbReference>
<dbReference type="EMBL" id="QENY01000005">
    <property type="protein sequence ID" value="PVX56964.1"/>
    <property type="molecule type" value="Genomic_DNA"/>
</dbReference>
<dbReference type="InterPro" id="IPR027785">
    <property type="entry name" value="UvrD-like_helicase_C"/>
</dbReference>
<dbReference type="PANTHER" id="PTHR43788:SF6">
    <property type="entry name" value="DNA HELICASE B"/>
    <property type="match status" value="1"/>
</dbReference>
<evidence type="ECO:0000256" key="1">
    <source>
        <dbReference type="ARBA" id="ARBA00022741"/>
    </source>
</evidence>
<dbReference type="InterPro" id="IPR050534">
    <property type="entry name" value="Coronavir_polyprotein_1ab"/>
</dbReference>
<dbReference type="CDD" id="cd17933">
    <property type="entry name" value="DEXSc_RecD-like"/>
    <property type="match status" value="1"/>
</dbReference>
<dbReference type="SUPFAM" id="SSF52540">
    <property type="entry name" value="P-loop containing nucleoside triphosphate hydrolases"/>
    <property type="match status" value="2"/>
</dbReference>
<dbReference type="PANTHER" id="PTHR43788">
    <property type="entry name" value="DNA2/NAM7 HELICASE FAMILY MEMBER"/>
    <property type="match status" value="1"/>
</dbReference>
<sequence length="482" mass="54403">MTQTEFINYILRNIDFAPTDDQRNALATFARFLADRSPNAVMVLRGSAGTGKTTIASVMVNALRRLGQKLMLLAPTGRAAKVLSLNSAMPAYTVHRRIYREKAYQGIDGVFNLNDNRYRNMLFVVDEASMVSNYPSGDNAFGSGSLLDDLMKYVYAGDNCRLLLIGDCAQLPPVGESEAPALCADVLAGYGMRVYECDLDEVLRQSADSGILYNATLIRQMMARDEPISLPRISLKGFADIMKLPGADLVESLETSYSQMGEDETIVITRSNKRANVYNQGIRNAVLDREEVLCSNDMLMIVRNNYFWTENVSKGEADADVKAPSFLANGDRAQVLRVRNVRELYGFHFADVWLRFPDYDDFELQVTIVMDSLTTDAPALSREQMEDLYNKVMEDYADLPTKPQRLAKLRQDIYFNALQVKFAYAVTCHKAQGGQWQHVYVDQGYMTDDMLTPDYIHWLYTAFTRATDKLFLVNWPDSQVAE</sequence>
<comment type="caution">
    <text evidence="4">The sequence shown here is derived from an EMBL/GenBank/DDBJ whole genome shotgun (WGS) entry which is preliminary data.</text>
</comment>
<dbReference type="RefSeq" id="WP_116616114.1">
    <property type="nucleotide sequence ID" value="NZ_CAMQYP010000028.1"/>
</dbReference>
<evidence type="ECO:0000256" key="2">
    <source>
        <dbReference type="ARBA" id="ARBA00022840"/>
    </source>
</evidence>
<keyword evidence="4" id="KW-0347">Helicase</keyword>
<evidence type="ECO:0000313" key="4">
    <source>
        <dbReference type="EMBL" id="PVX56964.1"/>
    </source>
</evidence>
<dbReference type="OrthoDB" id="9803432at2"/>
<name>A0A2U0UH60_9BACT</name>
<dbReference type="GO" id="GO:0003678">
    <property type="term" value="F:DNA helicase activity"/>
    <property type="evidence" value="ECO:0007669"/>
    <property type="project" value="UniProtKB-ARBA"/>
</dbReference>
<organism evidence="4 5">
    <name type="scientific">Hallella colorans</name>
    <dbReference type="NCBI Taxonomy" id="1703337"/>
    <lineage>
        <taxon>Bacteria</taxon>
        <taxon>Pseudomonadati</taxon>
        <taxon>Bacteroidota</taxon>
        <taxon>Bacteroidia</taxon>
        <taxon>Bacteroidales</taxon>
        <taxon>Prevotellaceae</taxon>
        <taxon>Hallella</taxon>
    </lineage>
</organism>
<feature type="domain" description="UvrD-like helicase C-terminal" evidence="3">
    <location>
        <begin position="422"/>
        <end position="473"/>
    </location>
</feature>
<dbReference type="Proteomes" id="UP000245870">
    <property type="component" value="Unassembled WGS sequence"/>
</dbReference>
<dbReference type="CDD" id="cd18809">
    <property type="entry name" value="SF1_C_RecD"/>
    <property type="match status" value="1"/>
</dbReference>
<keyword evidence="1" id="KW-0547">Nucleotide-binding</keyword>
<gene>
    <name evidence="4" type="ORF">C7379_10585</name>
</gene>
<dbReference type="Pfam" id="PF13538">
    <property type="entry name" value="UvrD_C_2"/>
    <property type="match status" value="1"/>
</dbReference>
<dbReference type="Gene3D" id="3.40.50.300">
    <property type="entry name" value="P-loop containing nucleotide triphosphate hydrolases"/>
    <property type="match status" value="2"/>
</dbReference>
<evidence type="ECO:0000259" key="3">
    <source>
        <dbReference type="Pfam" id="PF13538"/>
    </source>
</evidence>
<keyword evidence="5" id="KW-1185">Reference proteome</keyword>
<proteinExistence type="predicted"/>
<keyword evidence="4" id="KW-0378">Hydrolase</keyword>
<dbReference type="AlphaFoldDB" id="A0A2U0UH60"/>
<dbReference type="Pfam" id="PF13604">
    <property type="entry name" value="AAA_30"/>
    <property type="match status" value="1"/>
</dbReference>
<evidence type="ECO:0000313" key="5">
    <source>
        <dbReference type="Proteomes" id="UP000245870"/>
    </source>
</evidence>